<keyword evidence="2" id="KW-0677">Repeat</keyword>
<proteinExistence type="inferred from homology"/>
<dbReference type="CDD" id="cd04641">
    <property type="entry name" value="CBS_euAMPK_gamma-like_repeat2"/>
    <property type="match status" value="1"/>
</dbReference>
<dbReference type="Pfam" id="PF00571">
    <property type="entry name" value="CBS"/>
    <property type="match status" value="3"/>
</dbReference>
<dbReference type="OrthoDB" id="449052at2759"/>
<name>A0A1W0WTD7_HYPEX</name>
<dbReference type="SUPFAM" id="SSF54631">
    <property type="entry name" value="CBS-domain pair"/>
    <property type="match status" value="2"/>
</dbReference>
<dbReference type="Gene3D" id="3.10.580.10">
    <property type="entry name" value="CBS-domain"/>
    <property type="match status" value="2"/>
</dbReference>
<dbReference type="InterPro" id="IPR046342">
    <property type="entry name" value="CBS_dom_sf"/>
</dbReference>
<dbReference type="SMART" id="SM00116">
    <property type="entry name" value="CBS"/>
    <property type="match status" value="4"/>
</dbReference>
<dbReference type="GO" id="GO:0016301">
    <property type="term" value="F:kinase activity"/>
    <property type="evidence" value="ECO:0007669"/>
    <property type="project" value="UniProtKB-KW"/>
</dbReference>
<comment type="subunit">
    <text evidence="4">AMPK is a heterotrimer of an alpha catalytic subunit (PRKAA1 or PRKAA2), a beta (PRKAB1 or PRKAB2) and a gamma non-catalytic subunits (PRKAG1, PRKAG2 or PRKAG3). Interacts with FNIP1 and FNIP2.</text>
</comment>
<evidence type="ECO:0000256" key="3">
    <source>
        <dbReference type="ARBA" id="ARBA00023122"/>
    </source>
</evidence>
<keyword evidence="3 5" id="KW-0129">CBS domain</keyword>
<dbReference type="GO" id="GO:0005634">
    <property type="term" value="C:nucleus"/>
    <property type="evidence" value="ECO:0007669"/>
    <property type="project" value="TreeGrafter"/>
</dbReference>
<dbReference type="InterPro" id="IPR050511">
    <property type="entry name" value="AMPK_gamma/SDS23_families"/>
</dbReference>
<dbReference type="GO" id="GO:0031588">
    <property type="term" value="C:nucleotide-activated protein kinase complex"/>
    <property type="evidence" value="ECO:0007669"/>
    <property type="project" value="TreeGrafter"/>
</dbReference>
<keyword evidence="8" id="KW-1185">Reference proteome</keyword>
<sequence>MSALHKLNKFANRNKRKYSEPAVLTTRYGQDGDKNAGLAAASAGVNQLSLKVPSQRSFDSASSSSNATAVIFRDSEGEVHSFPMSDQTLFEESDRLQGDLYSDGLGVFSKFMEAHTCYDLIPTSSKLVVFDTQLSVKKAFFALVYNGVRAAPLWDSTKQAFVGMLTVTDFIAILHKYFKTAQIKMEELEEHRIQTWRDVLQDELPQRQFVWINPEASLNDAVRALVQNKVHRLPVIDPATGNVLYILTHKRILKFMMLYLGQWMRLSMGGETVSLGPTSCGDLDPPLPAILNRTLGELREQIGTYEGIETVSPDTKIIEALTKFVYKRVSALPVVDSEGKVVDIYAKFDVINLAAEKTYNNLDISILQALEHRNEWFEGVHKCTLNDTLLSVLNTIVKAEVHRLVVTDDAGHVLGVMSLSDILNFLVLNHSGEYNLDDLVEGSLTPGSSPTPNSTPTATPLIVLLFDFGPVIGQRFET</sequence>
<evidence type="ECO:0000256" key="1">
    <source>
        <dbReference type="ARBA" id="ARBA00006750"/>
    </source>
</evidence>
<evidence type="ECO:0000259" key="6">
    <source>
        <dbReference type="PROSITE" id="PS51371"/>
    </source>
</evidence>
<dbReference type="GO" id="GO:0019887">
    <property type="term" value="F:protein kinase regulator activity"/>
    <property type="evidence" value="ECO:0007669"/>
    <property type="project" value="TreeGrafter"/>
</dbReference>
<feature type="domain" description="CBS" evidence="6">
    <location>
        <begin position="205"/>
        <end position="264"/>
    </location>
</feature>
<dbReference type="Proteomes" id="UP000192578">
    <property type="component" value="Unassembled WGS sequence"/>
</dbReference>
<comment type="caution">
    <text evidence="7">The sequence shown here is derived from an EMBL/GenBank/DDBJ whole genome shotgun (WGS) entry which is preliminary data.</text>
</comment>
<dbReference type="InterPro" id="IPR000644">
    <property type="entry name" value="CBS_dom"/>
</dbReference>
<keyword evidence="7" id="KW-0418">Kinase</keyword>
<evidence type="ECO:0000256" key="2">
    <source>
        <dbReference type="ARBA" id="ARBA00022737"/>
    </source>
</evidence>
<dbReference type="PROSITE" id="PS51371">
    <property type="entry name" value="CBS"/>
    <property type="match status" value="4"/>
</dbReference>
<dbReference type="EMBL" id="MTYJ01000049">
    <property type="protein sequence ID" value="OQV18445.1"/>
    <property type="molecule type" value="Genomic_DNA"/>
</dbReference>
<dbReference type="GO" id="GO:0019901">
    <property type="term" value="F:protein kinase binding"/>
    <property type="evidence" value="ECO:0007669"/>
    <property type="project" value="TreeGrafter"/>
</dbReference>
<gene>
    <name evidence="7" type="ORF">BV898_07455</name>
</gene>
<organism evidence="7 8">
    <name type="scientific">Hypsibius exemplaris</name>
    <name type="common">Freshwater tardigrade</name>
    <dbReference type="NCBI Taxonomy" id="2072580"/>
    <lineage>
        <taxon>Eukaryota</taxon>
        <taxon>Metazoa</taxon>
        <taxon>Ecdysozoa</taxon>
        <taxon>Tardigrada</taxon>
        <taxon>Eutardigrada</taxon>
        <taxon>Parachela</taxon>
        <taxon>Hypsibioidea</taxon>
        <taxon>Hypsibiidae</taxon>
        <taxon>Hypsibius</taxon>
    </lineage>
</organism>
<feature type="domain" description="CBS" evidence="6">
    <location>
        <begin position="302"/>
        <end position="364"/>
    </location>
</feature>
<reference evidence="8" key="1">
    <citation type="submission" date="2017-01" db="EMBL/GenBank/DDBJ databases">
        <title>Comparative genomics of anhydrobiosis in the tardigrade Hypsibius dujardini.</title>
        <authorList>
            <person name="Yoshida Y."/>
            <person name="Koutsovoulos G."/>
            <person name="Laetsch D."/>
            <person name="Stevens L."/>
            <person name="Kumar S."/>
            <person name="Horikawa D."/>
            <person name="Ishino K."/>
            <person name="Komine S."/>
            <person name="Tomita M."/>
            <person name="Blaxter M."/>
            <person name="Arakawa K."/>
        </authorList>
    </citation>
    <scope>NUCLEOTIDE SEQUENCE [LARGE SCALE GENOMIC DNA]</scope>
    <source>
        <strain evidence="8">Z151</strain>
    </source>
</reference>
<dbReference type="AlphaFoldDB" id="A0A1W0WTD7"/>
<feature type="domain" description="CBS" evidence="6">
    <location>
        <begin position="122"/>
        <end position="180"/>
    </location>
</feature>
<dbReference type="CDD" id="cd04618">
    <property type="entry name" value="CBS_euAMPK_gamma-like_repeat1"/>
    <property type="match status" value="1"/>
</dbReference>
<evidence type="ECO:0000256" key="5">
    <source>
        <dbReference type="PROSITE-ProRule" id="PRU00703"/>
    </source>
</evidence>
<feature type="domain" description="CBS" evidence="6">
    <location>
        <begin position="373"/>
        <end position="433"/>
    </location>
</feature>
<protein>
    <submittedName>
        <fullName evidence="7">5'-AMP-activated protein kinase subunit gamma-2</fullName>
    </submittedName>
</protein>
<evidence type="ECO:0000313" key="7">
    <source>
        <dbReference type="EMBL" id="OQV18445.1"/>
    </source>
</evidence>
<keyword evidence="7" id="KW-0808">Transferase</keyword>
<dbReference type="GO" id="GO:0005737">
    <property type="term" value="C:cytoplasm"/>
    <property type="evidence" value="ECO:0007669"/>
    <property type="project" value="TreeGrafter"/>
</dbReference>
<dbReference type="GO" id="GO:0016208">
    <property type="term" value="F:AMP binding"/>
    <property type="evidence" value="ECO:0007669"/>
    <property type="project" value="TreeGrafter"/>
</dbReference>
<dbReference type="PANTHER" id="PTHR13780:SF35">
    <property type="entry name" value="LD22662P"/>
    <property type="match status" value="1"/>
</dbReference>
<evidence type="ECO:0000313" key="8">
    <source>
        <dbReference type="Proteomes" id="UP000192578"/>
    </source>
</evidence>
<dbReference type="PANTHER" id="PTHR13780">
    <property type="entry name" value="AMP-ACTIVATED PROTEIN KINASE, GAMMA REGULATORY SUBUNIT"/>
    <property type="match status" value="1"/>
</dbReference>
<comment type="similarity">
    <text evidence="1">Belongs to the 5'-AMP-activated protein kinase gamma subunit family.</text>
</comment>
<evidence type="ECO:0000256" key="4">
    <source>
        <dbReference type="ARBA" id="ARBA00025878"/>
    </source>
</evidence>
<accession>A0A1W0WTD7</accession>